<reference evidence="1" key="1">
    <citation type="submission" date="2021-06" db="EMBL/GenBank/DDBJ databases">
        <authorList>
            <person name="Kallberg Y."/>
            <person name="Tangrot J."/>
            <person name="Rosling A."/>
        </authorList>
    </citation>
    <scope>NUCLEOTIDE SEQUENCE</scope>
    <source>
        <strain evidence="1">IN212</strain>
    </source>
</reference>
<feature type="non-terminal residue" evidence="1">
    <location>
        <position position="1"/>
    </location>
</feature>
<proteinExistence type="predicted"/>
<evidence type="ECO:0000313" key="1">
    <source>
        <dbReference type="EMBL" id="CAG8808200.1"/>
    </source>
</evidence>
<protein>
    <submittedName>
        <fullName evidence="1">11197_t:CDS:1</fullName>
    </submittedName>
</protein>
<keyword evidence="2" id="KW-1185">Reference proteome</keyword>
<dbReference type="EMBL" id="CAJVPZ010081038">
    <property type="protein sequence ID" value="CAG8808200.1"/>
    <property type="molecule type" value="Genomic_DNA"/>
</dbReference>
<evidence type="ECO:0000313" key="2">
    <source>
        <dbReference type="Proteomes" id="UP000789396"/>
    </source>
</evidence>
<dbReference type="Proteomes" id="UP000789396">
    <property type="component" value="Unassembled WGS sequence"/>
</dbReference>
<organism evidence="1 2">
    <name type="scientific">Racocetra fulgida</name>
    <dbReference type="NCBI Taxonomy" id="60492"/>
    <lineage>
        <taxon>Eukaryota</taxon>
        <taxon>Fungi</taxon>
        <taxon>Fungi incertae sedis</taxon>
        <taxon>Mucoromycota</taxon>
        <taxon>Glomeromycotina</taxon>
        <taxon>Glomeromycetes</taxon>
        <taxon>Diversisporales</taxon>
        <taxon>Gigasporaceae</taxon>
        <taxon>Racocetra</taxon>
    </lineage>
</organism>
<sequence length="47" mass="5227">KEPIVIVLHGSDPECIQESSVCTDESLPISVKDDIDDTVDNLEREEN</sequence>
<feature type="non-terminal residue" evidence="1">
    <location>
        <position position="47"/>
    </location>
</feature>
<name>A0A9N9K341_9GLOM</name>
<comment type="caution">
    <text evidence="1">The sequence shown here is derived from an EMBL/GenBank/DDBJ whole genome shotgun (WGS) entry which is preliminary data.</text>
</comment>
<gene>
    <name evidence="1" type="ORF">RFULGI_LOCUS18459</name>
</gene>
<dbReference type="AlphaFoldDB" id="A0A9N9K341"/>
<accession>A0A9N9K341</accession>
<dbReference type="OrthoDB" id="10557599at2759"/>